<dbReference type="Gene3D" id="2.60.40.10">
    <property type="entry name" value="Immunoglobulins"/>
    <property type="match status" value="1"/>
</dbReference>
<evidence type="ECO:0000259" key="1">
    <source>
        <dbReference type="PROSITE" id="PS50093"/>
    </source>
</evidence>
<dbReference type="STRING" id="686796.SAMN04488104_100754"/>
<dbReference type="InterPro" id="IPR013783">
    <property type="entry name" value="Ig-like_fold"/>
</dbReference>
<dbReference type="GO" id="GO:0004553">
    <property type="term" value="F:hydrolase activity, hydrolyzing O-glycosyl compounds"/>
    <property type="evidence" value="ECO:0007669"/>
    <property type="project" value="UniProtKB-ARBA"/>
</dbReference>
<protein>
    <submittedName>
        <fullName evidence="2">Gliding motility-associated C-terminal domain-containing protein</fullName>
    </submittedName>
</protein>
<dbReference type="CDD" id="cd00146">
    <property type="entry name" value="PKD"/>
    <property type="match status" value="1"/>
</dbReference>
<dbReference type="InterPro" id="IPR035986">
    <property type="entry name" value="PKD_dom_sf"/>
</dbReference>
<dbReference type="Proteomes" id="UP000199060">
    <property type="component" value="Unassembled WGS sequence"/>
</dbReference>
<name>A0A1G6PUJ1_9BACT</name>
<accession>A0A1G6PUJ1</accession>
<dbReference type="InterPro" id="IPR025667">
    <property type="entry name" value="SprB_repeat"/>
</dbReference>
<dbReference type="InterPro" id="IPR022409">
    <property type="entry name" value="PKD/Chitinase_dom"/>
</dbReference>
<evidence type="ECO:0000313" key="2">
    <source>
        <dbReference type="EMBL" id="SDC83708.1"/>
    </source>
</evidence>
<dbReference type="RefSeq" id="WP_087938293.1">
    <property type="nucleotide sequence ID" value="NZ_FNAC01000007.1"/>
</dbReference>
<dbReference type="InterPro" id="IPR013320">
    <property type="entry name" value="ConA-like_dom_sf"/>
</dbReference>
<dbReference type="Pfam" id="PF18911">
    <property type="entry name" value="PKD_4"/>
    <property type="match status" value="1"/>
</dbReference>
<dbReference type="Pfam" id="PF13585">
    <property type="entry name" value="CHU_C"/>
    <property type="match status" value="1"/>
</dbReference>
<sequence length="2619" mass="280679">MVKISTQTPNYPLFLLFFGAWLFLLTFFQNQVVAQTVIIPRDGFPYCEPFTNSTTRANTVFDGIPNPAFLTAGAGDPEGGGYLQLTDNTTDERGYVFIDLPFSSAYGIKVSFEYFAYGGINPPAFADGISFFMFDGDIGPSDFQIGGLGGSLGYAPWRRNVNMTAIPDQPGLKGGYIGIGFDAFRNWGNEYEGRFGGFKDPSGEGFGPVPDERQYYNSIAIRGPESVNYQFIDGKRTFSRSFLNEEQPLVYTDPIDPGYYLFNSLDPVDYLARRFKIGADNLAELCTQDGYRKVFIDLFPIGGGNYLVTVDMLVNNGGTLRLENIFTDVPYNFPAPKNLKIGFAASTGTPNTNFHRIRNVTAQVSDYASIPIPEIDDLRAEVCEGDENLFEFDVNLTSDNSFLRCVQLFENNPGPPDNSPPTGGDPSLTNCGLSNVCIEKCDPNNNSITLPGKGTFTVELEELTTGNFDEERFAASVRFIPEPGFVGTAEIYYQVLDNYGLLSEANTITVVSNPDPIKNQDPTITNPTCDGQSDGLLADLIVGDLVAGFDYEWLFNGISIGKTGASVGPLTGDEASFELQGLNIGTYTLVVWNPSDNGRCETRIDVTVDQEQGTPVDIELNDQVICEGQEVNFNPIIDPAFGSDAGAEFFWYLSADRAGGAITNGSTRVIDGETISFQIINEREIVISGLVSNGNSFKDYVFYVEAKEDNPGGNFCPYIGDVLSVARVTVYPPLDFTASKTSDDFCLENTGSIQANEANASDITYYLTDPSGNIVDTNTSGNFTGLTKGNYEVFATSTNPACNSEIIEFEILGPDQPLTLVQGNTLNAFCGDPNGQLDFTIDGGNAGYTVSLNGTVQNGLTPTGNLYSIPGLAAGTYTILVSDTEGCTAQISMTISGDPITQFDSTDDEICEGETATLSPQVIEQSSSTPSYTWFYQDGSGNYIQINNGASDGQGTFTLSGDELQVAGLASSNSPYTYYLQVNGSRVCDQGYIPAEIIVNPIPALDTPVLNMISCFGANNGSIQAQVSSGNLSDFSYSLVGNNSYTSNGFQSNNGLFTNLAPGTYELTVRNAGNCEAIISDLVLTAPPLLELVELNAIDASCEENNGEISFEISGGSPDASGTYSITVNGADISSFGTDLTQPTSNTFTISNLGPGTYQIEASDDNGCPSSLTILVEDLPTPEFDVVDVSICEGTDALLTPVVVSNTIGAIPSYQWFKEDQANPGQYLPINDGDQEGNISYSITSGELTISGLINSNSPYTFYLEVTGDGVCPDDLIPAQVEVLKIPEAIFSAENVSCFGGNDGTISLESLDPSGSFTFTIVETGEGNTSGDFSNLGAGVYTIRIQEDGAPCFSEEVIEITQPDELQILNVNSTNPTCGEFNGSFSFELIGGTPDYTIQINNLPITDFSNSLNGNQYEIRNLEPGTYSVEVIDGNNCSLSVSNMVSLVNDDGLTVALEPMESEVCLGLEAVILPEFTSSLPVTPVLKWYKDAALTQTVTNGTDAEGISYQIDASNGELTIEGLPEGTRNYYLEISGPGICTLVETAEVMIYPALTASFAIDNITCFGDTDGSITVNPSGGNGNFEVSMNGGPFTGDLIYNNLAAGDYTFEVQNDIGCVYTETVTVEGPDQAIEINNPTIVRASCDLDNGSIQDLVISGGWGNYTVEWRRGSETGPIVPGTETGITDLAPDTYFLLLTDAEGCPAIFDFEIEESSDPVYQIVPPINDCVGNDVRIRPIHLAPDPSLPPAAATEVRWYKEPGQVSLIADGPDPDNASIEYSIDDSDWLNPELLITGLPAGDYTYYFYVVCTGQELEVEVSIYDTPAVTLEVSPITCFGDSNGTISFTGGTNADYTYSLDGASPVDQAAIESLTLPAGDYQLEVFTPASCSQVIDFTIEGPTAPLEASPLTGIDPGCGSANGKLFTTITGGWAPYEIEVFRNGTSIESHTSSDGNVELDGFTIGEYYLVITDAEGCSISTNTLELVDGPTQILVDEVEVCANDVATLSPILDPLASNTTFEWYFDQALTQPINSSATPASDGLIYQFDSGTGVLNISGFDTNGATLTYFVTVSGPSVCEGFVGEGVVEVFGIPSGTATVVDEVCFGDGGQITVNATGGSGSYTYSLNGGAFVNDPVFNVSTGTYTVEILSSAGCSILLEDIEVRGPDAALEATNLELDSPTCGLENGIIRFDINGGYPSYTVYFSKDGAAENSIVVNQAGSAEILNIGVGNYQIRVVDDAGCEIAIPQEIEVTEVPTAITAEDQRICLGETATLTPSVPQNIPDEIFTWYFDANGTQPISSGTNAGITYNIASNGALSIEGLEESGSPYTYYVNAIGTGICGIEPKPVQVFVNRIPDLRVSNPSVVCDPDGTVDLTRYIEGFNPDVYEYDILSPAGTAMQLSDIDEVDLSGDYRVSSSIKGSGCWNAPQRIRVIIADELLVANFDYEVDLGDGNLISNDTIQIFEEIQFEDLSLGKVILWTWDFGDGTTSGEVNPNHFYEEAGTYTIQLQVIDEFGCVSVYEQVIQVSDDYWVKVPNAFTPFRADGKNSFFKPVFRGIASMEFYIFTTWGELIYESNSLEDQGWDGQFKGVEATNGNYVYRGKFTSNSGEVVEKSGVFILIR</sequence>
<dbReference type="SUPFAM" id="SSF49299">
    <property type="entry name" value="PKD domain"/>
    <property type="match status" value="1"/>
</dbReference>
<dbReference type="InterPro" id="IPR000601">
    <property type="entry name" value="PKD_dom"/>
</dbReference>
<dbReference type="GO" id="GO:0005975">
    <property type="term" value="P:carbohydrate metabolic process"/>
    <property type="evidence" value="ECO:0007669"/>
    <property type="project" value="UniProtKB-ARBA"/>
</dbReference>
<dbReference type="SUPFAM" id="SSF49899">
    <property type="entry name" value="Concanavalin A-like lectins/glucanases"/>
    <property type="match status" value="1"/>
</dbReference>
<proteinExistence type="predicted"/>
<dbReference type="SMART" id="SM00089">
    <property type="entry name" value="PKD"/>
    <property type="match status" value="2"/>
</dbReference>
<evidence type="ECO:0000313" key="3">
    <source>
        <dbReference type="Proteomes" id="UP000199060"/>
    </source>
</evidence>
<dbReference type="EMBL" id="FNAC01000007">
    <property type="protein sequence ID" value="SDC83708.1"/>
    <property type="molecule type" value="Genomic_DNA"/>
</dbReference>
<organism evidence="2 3">
    <name type="scientific">Algoriphagus faecimaris</name>
    <dbReference type="NCBI Taxonomy" id="686796"/>
    <lineage>
        <taxon>Bacteria</taxon>
        <taxon>Pseudomonadati</taxon>
        <taxon>Bacteroidota</taxon>
        <taxon>Cytophagia</taxon>
        <taxon>Cytophagales</taxon>
        <taxon>Cyclobacteriaceae</taxon>
        <taxon>Algoriphagus</taxon>
    </lineage>
</organism>
<feature type="domain" description="PKD" evidence="1">
    <location>
        <begin position="2462"/>
        <end position="2513"/>
    </location>
</feature>
<reference evidence="3" key="1">
    <citation type="submission" date="2016-10" db="EMBL/GenBank/DDBJ databases">
        <authorList>
            <person name="Varghese N."/>
            <person name="Submissions S."/>
        </authorList>
    </citation>
    <scope>NUCLEOTIDE SEQUENCE [LARGE SCALE GENOMIC DNA]</scope>
    <source>
        <strain evidence="3">DSM 23095</strain>
    </source>
</reference>
<dbReference type="OrthoDB" id="7794186at2"/>
<dbReference type="PROSITE" id="PS50093">
    <property type="entry name" value="PKD"/>
    <property type="match status" value="1"/>
</dbReference>
<dbReference type="Pfam" id="PF13573">
    <property type="entry name" value="SprB"/>
    <property type="match status" value="3"/>
</dbReference>
<keyword evidence="3" id="KW-1185">Reference proteome</keyword>
<gene>
    <name evidence="2" type="ORF">SAMN04488104_100754</name>
</gene>